<dbReference type="InterPro" id="IPR036397">
    <property type="entry name" value="RNaseH_sf"/>
</dbReference>
<dbReference type="GO" id="GO:0000287">
    <property type="term" value="F:magnesium ion binding"/>
    <property type="evidence" value="ECO:0007669"/>
    <property type="project" value="InterPro"/>
</dbReference>
<dbReference type="Gene3D" id="3.30.420.10">
    <property type="entry name" value="Ribonuclease H-like superfamily/Ribonuclease H"/>
    <property type="match status" value="1"/>
</dbReference>
<sequence length="187" mass="21573">MKQLLSFDVGITNMAYCLANVTDDNKFKIITLSKVNLNSDKSNIQNMIDNTIEFLDDIMSDSSIDINEPLIILIECQMTSIMRTIQTCINTYFKVLSKHQSLDISTTYISPKHKLKLMSNYMTSDTAETTKYKQNKVDSINFTLHLISTVDKFMDNKIIDIIKSHKKKDDICDAYLMCAYYYLTLKI</sequence>
<dbReference type="AlphaFoldDB" id="A0A6C0LFY0"/>
<evidence type="ECO:0000313" key="2">
    <source>
        <dbReference type="EMBL" id="QHU29463.1"/>
    </source>
</evidence>
<proteinExistence type="predicted"/>
<evidence type="ECO:0000256" key="1">
    <source>
        <dbReference type="ARBA" id="ARBA00022801"/>
    </source>
</evidence>
<accession>A0A6C0LFY0</accession>
<dbReference type="Pfam" id="PF04848">
    <property type="entry name" value="Pox_A22"/>
    <property type="match status" value="1"/>
</dbReference>
<dbReference type="GO" id="GO:0006281">
    <property type="term" value="P:DNA repair"/>
    <property type="evidence" value="ECO:0007669"/>
    <property type="project" value="InterPro"/>
</dbReference>
<keyword evidence="1" id="KW-0378">Hydrolase</keyword>
<dbReference type="GO" id="GO:0000400">
    <property type="term" value="F:four-way junction DNA binding"/>
    <property type="evidence" value="ECO:0007669"/>
    <property type="project" value="InterPro"/>
</dbReference>
<dbReference type="InterPro" id="IPR006932">
    <property type="entry name" value="HJ-resolvase_A22"/>
</dbReference>
<dbReference type="GO" id="GO:0006310">
    <property type="term" value="P:DNA recombination"/>
    <property type="evidence" value="ECO:0007669"/>
    <property type="project" value="InterPro"/>
</dbReference>
<dbReference type="EMBL" id="MN740489">
    <property type="protein sequence ID" value="QHU29463.1"/>
    <property type="molecule type" value="Genomic_DNA"/>
</dbReference>
<protein>
    <recommendedName>
        <fullName evidence="3">Mitochondrial resolvase Ydc2 catalytic domain-containing protein</fullName>
    </recommendedName>
</protein>
<reference evidence="2" key="1">
    <citation type="journal article" date="2020" name="Nature">
        <title>Giant virus diversity and host interactions through global metagenomics.</title>
        <authorList>
            <person name="Schulz F."/>
            <person name="Roux S."/>
            <person name="Paez-Espino D."/>
            <person name="Jungbluth S."/>
            <person name="Walsh D.A."/>
            <person name="Denef V.J."/>
            <person name="McMahon K.D."/>
            <person name="Konstantinidis K.T."/>
            <person name="Eloe-Fadrosh E.A."/>
            <person name="Kyrpides N.C."/>
            <person name="Woyke T."/>
        </authorList>
    </citation>
    <scope>NUCLEOTIDE SEQUENCE</scope>
    <source>
        <strain evidence="2">GVMAG-M-3300027804-48</strain>
    </source>
</reference>
<evidence type="ECO:0008006" key="3">
    <source>
        <dbReference type="Google" id="ProtNLM"/>
    </source>
</evidence>
<dbReference type="SUPFAM" id="SSF53098">
    <property type="entry name" value="Ribonuclease H-like"/>
    <property type="match status" value="1"/>
</dbReference>
<dbReference type="InterPro" id="IPR012337">
    <property type="entry name" value="RNaseH-like_sf"/>
</dbReference>
<name>A0A6C0LFY0_9ZZZZ</name>
<organism evidence="2">
    <name type="scientific">viral metagenome</name>
    <dbReference type="NCBI Taxonomy" id="1070528"/>
    <lineage>
        <taxon>unclassified sequences</taxon>
        <taxon>metagenomes</taxon>
        <taxon>organismal metagenomes</taxon>
    </lineage>
</organism>
<dbReference type="GO" id="GO:0016788">
    <property type="term" value="F:hydrolase activity, acting on ester bonds"/>
    <property type="evidence" value="ECO:0007669"/>
    <property type="project" value="InterPro"/>
</dbReference>